<organism evidence="1 2">
    <name type="scientific">Trifolium pratense</name>
    <name type="common">Red clover</name>
    <dbReference type="NCBI Taxonomy" id="57577"/>
    <lineage>
        <taxon>Eukaryota</taxon>
        <taxon>Viridiplantae</taxon>
        <taxon>Streptophyta</taxon>
        <taxon>Embryophyta</taxon>
        <taxon>Tracheophyta</taxon>
        <taxon>Spermatophyta</taxon>
        <taxon>Magnoliopsida</taxon>
        <taxon>eudicotyledons</taxon>
        <taxon>Gunneridae</taxon>
        <taxon>Pentapetalae</taxon>
        <taxon>rosids</taxon>
        <taxon>fabids</taxon>
        <taxon>Fabales</taxon>
        <taxon>Fabaceae</taxon>
        <taxon>Papilionoideae</taxon>
        <taxon>50 kb inversion clade</taxon>
        <taxon>NPAAA clade</taxon>
        <taxon>Hologalegina</taxon>
        <taxon>IRL clade</taxon>
        <taxon>Trifolieae</taxon>
        <taxon>Trifolium</taxon>
    </lineage>
</organism>
<dbReference type="PANTHER" id="PTHR33710:SF77">
    <property type="entry name" value="DNASE I-LIKE SUPERFAMILY PROTEIN"/>
    <property type="match status" value="1"/>
</dbReference>
<comment type="caution">
    <text evidence="1">The sequence shown here is derived from an EMBL/GenBank/DDBJ whole genome shotgun (WGS) entry which is preliminary data.</text>
</comment>
<reference evidence="1 2" key="2">
    <citation type="journal article" date="2017" name="Front. Plant Sci.">
        <title>Gene Classification and Mining of Molecular Markers Useful in Red Clover (Trifolium pratense) Breeding.</title>
        <authorList>
            <person name="Istvanek J."/>
            <person name="Dluhosova J."/>
            <person name="Dluhos P."/>
            <person name="Patkova L."/>
            <person name="Nedelnik J."/>
            <person name="Repkova J."/>
        </authorList>
    </citation>
    <scope>NUCLEOTIDE SEQUENCE [LARGE SCALE GENOMIC DNA]</scope>
    <source>
        <strain evidence="2">cv. Tatra</strain>
        <tissue evidence="1">Young leaves</tissue>
    </source>
</reference>
<dbReference type="EMBL" id="ASHM01018344">
    <property type="protein sequence ID" value="PNX99944.1"/>
    <property type="molecule type" value="Genomic_DNA"/>
</dbReference>
<sequence length="549" mass="62058">MLGSNERRMKSLNLKQFCVNSRPNSIPNIWGLWGSTWSPSVKFLSTQCIVLEFIDNNILYFVAAIYASTNYLQRRILWSDLSHLQSIYVGPWIFISDFNAVLGAHEKNGCRPPPRASCDDFLAWSNAHSLVHLPTTGVQFTWNNGRLGGDYVALRLDRAVANMTWFDVWQRINCCALVHHDSDHHPLLFTEEFSSSQNDPPFKFFKAWLSHEDCSRVVLETWNKPVVGSPMSSLQQKLKRLKSALKIWNKNTFGNVLGTVSVAIDEVNKIQRIIDSGSITDEVLAQDYQAQLILSQALLQHDQLWREKARAEHFFHGDRNTSYFHIVTRIHSSTKHISMIKNGDEVLNDQLAIERHILEYFTGIFGTPNVCGVNNIIRSLIPSLVSQADNDMLCKVSSAAEIKGTIFDMNADGAPGPDGFGGHFYQHFWDMIGLDVVVAIHEFFIQGKLVNNLNSNLIVLIPKVSGADNMGDFRRIVLANFQFKIITKLLAYRLSTIAPRIIPDQQREFITGRQISDCVIVASEEVLSRAITLACDMGSLRHMSYCRGV</sequence>
<dbReference type="SUPFAM" id="SSF56219">
    <property type="entry name" value="DNase I-like"/>
    <property type="match status" value="1"/>
</dbReference>
<dbReference type="PANTHER" id="PTHR33710">
    <property type="entry name" value="BNAC02G09200D PROTEIN"/>
    <property type="match status" value="1"/>
</dbReference>
<dbReference type="STRING" id="57577.A0A2K3NAA2"/>
<gene>
    <name evidence="1" type="ORF">L195_g023217</name>
</gene>
<reference evidence="1 2" key="1">
    <citation type="journal article" date="2014" name="Am. J. Bot.">
        <title>Genome assembly and annotation for red clover (Trifolium pratense; Fabaceae).</title>
        <authorList>
            <person name="Istvanek J."/>
            <person name="Jaros M."/>
            <person name="Krenek A."/>
            <person name="Repkova J."/>
        </authorList>
    </citation>
    <scope>NUCLEOTIDE SEQUENCE [LARGE SCALE GENOMIC DNA]</scope>
    <source>
        <strain evidence="2">cv. Tatra</strain>
        <tissue evidence="1">Young leaves</tissue>
    </source>
</reference>
<proteinExistence type="predicted"/>
<protein>
    <recommendedName>
        <fullName evidence="3">Reverse transcriptase domain-containing protein</fullName>
    </recommendedName>
</protein>
<dbReference type="AlphaFoldDB" id="A0A2K3NAA2"/>
<evidence type="ECO:0008006" key="3">
    <source>
        <dbReference type="Google" id="ProtNLM"/>
    </source>
</evidence>
<dbReference type="InterPro" id="IPR036691">
    <property type="entry name" value="Endo/exonu/phosph_ase_sf"/>
</dbReference>
<dbReference type="Proteomes" id="UP000236291">
    <property type="component" value="Unassembled WGS sequence"/>
</dbReference>
<evidence type="ECO:0000313" key="2">
    <source>
        <dbReference type="Proteomes" id="UP000236291"/>
    </source>
</evidence>
<dbReference type="Gene3D" id="3.60.10.10">
    <property type="entry name" value="Endonuclease/exonuclease/phosphatase"/>
    <property type="match status" value="1"/>
</dbReference>
<evidence type="ECO:0000313" key="1">
    <source>
        <dbReference type="EMBL" id="PNX99944.1"/>
    </source>
</evidence>
<accession>A0A2K3NAA2</accession>
<name>A0A2K3NAA2_TRIPR</name>